<dbReference type="GeneID" id="101449571"/>
<keyword evidence="6 13" id="KW-0479">Metal-binding</keyword>
<dbReference type="InterPro" id="IPR002401">
    <property type="entry name" value="Cyt_P450_E_grp-I"/>
</dbReference>
<keyword evidence="10 13" id="KW-0408">Iron</keyword>
<comment type="similarity">
    <text evidence="4">Belongs to the cytochrome P450 family.</text>
</comment>
<dbReference type="KEGG" id="ccat:101449571"/>
<evidence type="ECO:0000256" key="11">
    <source>
        <dbReference type="ARBA" id="ARBA00023033"/>
    </source>
</evidence>
<keyword evidence="5 13" id="KW-0349">Heme</keyword>
<evidence type="ECO:0000256" key="2">
    <source>
        <dbReference type="ARBA" id="ARBA00004174"/>
    </source>
</evidence>
<evidence type="ECO:0000256" key="3">
    <source>
        <dbReference type="ARBA" id="ARBA00004406"/>
    </source>
</evidence>
<accession>W8BF19</accession>
<dbReference type="GO" id="GO:0016705">
    <property type="term" value="F:oxidoreductase activity, acting on paired donors, with incorporation or reduction of molecular oxygen"/>
    <property type="evidence" value="ECO:0007669"/>
    <property type="project" value="InterPro"/>
</dbReference>
<evidence type="ECO:0000256" key="12">
    <source>
        <dbReference type="ARBA" id="ARBA00023136"/>
    </source>
</evidence>
<dbReference type="GO" id="GO:0004497">
    <property type="term" value="F:monooxygenase activity"/>
    <property type="evidence" value="ECO:0007669"/>
    <property type="project" value="UniProtKB-KW"/>
</dbReference>
<evidence type="ECO:0000256" key="1">
    <source>
        <dbReference type="ARBA" id="ARBA00001971"/>
    </source>
</evidence>
<dbReference type="InterPro" id="IPR036396">
    <property type="entry name" value="Cyt_P450_sf"/>
</dbReference>
<dbReference type="PRINTS" id="PR00463">
    <property type="entry name" value="EP450I"/>
</dbReference>
<dbReference type="InterPro" id="IPR001128">
    <property type="entry name" value="Cyt_P450"/>
</dbReference>
<evidence type="ECO:0000313" key="16">
    <source>
        <dbReference type="EMBL" id="JAB97262.1"/>
    </source>
</evidence>
<organism evidence="16">
    <name type="scientific">Ceratitis capitata</name>
    <name type="common">Mediterranean fruit fly</name>
    <name type="synonym">Tephritis capitata</name>
    <dbReference type="NCBI Taxonomy" id="7213"/>
    <lineage>
        <taxon>Eukaryota</taxon>
        <taxon>Metazoa</taxon>
        <taxon>Ecdysozoa</taxon>
        <taxon>Arthropoda</taxon>
        <taxon>Hexapoda</taxon>
        <taxon>Insecta</taxon>
        <taxon>Pterygota</taxon>
        <taxon>Neoptera</taxon>
        <taxon>Endopterygota</taxon>
        <taxon>Diptera</taxon>
        <taxon>Brachycera</taxon>
        <taxon>Muscomorpha</taxon>
        <taxon>Tephritoidea</taxon>
        <taxon>Tephritidae</taxon>
        <taxon>Ceratitis</taxon>
        <taxon>Ceratitis</taxon>
    </lineage>
</organism>
<dbReference type="Proteomes" id="UP000606786">
    <property type="component" value="Unassembled WGS sequence"/>
</dbReference>
<evidence type="ECO:0000256" key="4">
    <source>
        <dbReference type="ARBA" id="ARBA00010617"/>
    </source>
</evidence>
<dbReference type="GO" id="GO:0020037">
    <property type="term" value="F:heme binding"/>
    <property type="evidence" value="ECO:0007669"/>
    <property type="project" value="InterPro"/>
</dbReference>
<dbReference type="AlphaFoldDB" id="W8BF19"/>
<keyword evidence="14" id="KW-1133">Transmembrane helix</keyword>
<keyword evidence="11" id="KW-0503">Monooxygenase</keyword>
<evidence type="ECO:0000256" key="13">
    <source>
        <dbReference type="PIRSR" id="PIRSR602401-1"/>
    </source>
</evidence>
<protein>
    <submittedName>
        <fullName evidence="15">(Mediterranean fruit fly) hypothetical protein</fullName>
    </submittedName>
    <submittedName>
        <fullName evidence="16">Putative cytochrome P450 310a1</fullName>
    </submittedName>
</protein>
<dbReference type="Pfam" id="PF00067">
    <property type="entry name" value="p450"/>
    <property type="match status" value="1"/>
</dbReference>
<keyword evidence="12 14" id="KW-0472">Membrane</keyword>
<reference evidence="16" key="1">
    <citation type="submission" date="2013-07" db="EMBL/GenBank/DDBJ databases">
        <authorList>
            <person name="Geib S."/>
        </authorList>
    </citation>
    <scope>NUCLEOTIDE SEQUENCE</scope>
</reference>
<name>W8BF19_CERCA</name>
<dbReference type="GO" id="GO:0005506">
    <property type="term" value="F:iron ion binding"/>
    <property type="evidence" value="ECO:0007669"/>
    <property type="project" value="InterPro"/>
</dbReference>
<dbReference type="SUPFAM" id="SSF48264">
    <property type="entry name" value="Cytochrome P450"/>
    <property type="match status" value="1"/>
</dbReference>
<keyword evidence="7" id="KW-0256">Endoplasmic reticulum</keyword>
<feature type="transmembrane region" description="Helical" evidence="14">
    <location>
        <begin position="6"/>
        <end position="24"/>
    </location>
</feature>
<evidence type="ECO:0000256" key="14">
    <source>
        <dbReference type="SAM" id="Phobius"/>
    </source>
</evidence>
<evidence type="ECO:0000256" key="5">
    <source>
        <dbReference type="ARBA" id="ARBA00022617"/>
    </source>
</evidence>
<comment type="subcellular location">
    <subcellularLocation>
        <location evidence="3">Endoplasmic reticulum membrane</location>
        <topology evidence="3">Peripheral membrane protein</topology>
    </subcellularLocation>
    <subcellularLocation>
        <location evidence="2">Microsome membrane</location>
        <topology evidence="2">Peripheral membrane protein</topology>
    </subcellularLocation>
</comment>
<dbReference type="CTD" id="35115"/>
<evidence type="ECO:0000256" key="6">
    <source>
        <dbReference type="ARBA" id="ARBA00022723"/>
    </source>
</evidence>
<dbReference type="OrthoDB" id="2789670at2759"/>
<keyword evidence="8" id="KW-0492">Microsome</keyword>
<keyword evidence="9" id="KW-0560">Oxidoreductase</keyword>
<keyword evidence="17" id="KW-1185">Reference proteome</keyword>
<keyword evidence="14" id="KW-0812">Transmembrane</keyword>
<evidence type="ECO:0000256" key="8">
    <source>
        <dbReference type="ARBA" id="ARBA00022848"/>
    </source>
</evidence>
<dbReference type="Gene3D" id="1.10.630.10">
    <property type="entry name" value="Cytochrome P450"/>
    <property type="match status" value="1"/>
</dbReference>
<proteinExistence type="evidence at transcript level"/>
<comment type="cofactor">
    <cofactor evidence="1 13">
        <name>heme</name>
        <dbReference type="ChEBI" id="CHEBI:30413"/>
    </cofactor>
</comment>
<reference evidence="16" key="2">
    <citation type="journal article" date="2014" name="BMC Genomics">
        <title>A genomic perspective to assessing quality of mass-reared SIT flies used in Mediterranean fruit fly (Ceratitis capitata) eradication in California.</title>
        <authorList>
            <person name="Calla B."/>
            <person name="Hall B."/>
            <person name="Hou S."/>
            <person name="Geib S.M."/>
        </authorList>
    </citation>
    <scope>NUCLEOTIDE SEQUENCE</scope>
</reference>
<evidence type="ECO:0000256" key="9">
    <source>
        <dbReference type="ARBA" id="ARBA00023002"/>
    </source>
</evidence>
<evidence type="ECO:0000256" key="7">
    <source>
        <dbReference type="ARBA" id="ARBA00022824"/>
    </source>
</evidence>
<dbReference type="EMBL" id="GAMC01009293">
    <property type="protein sequence ID" value="JAB97262.1"/>
    <property type="molecule type" value="mRNA"/>
</dbReference>
<dbReference type="GO" id="GO:0005789">
    <property type="term" value="C:endoplasmic reticulum membrane"/>
    <property type="evidence" value="ECO:0007669"/>
    <property type="project" value="UniProtKB-SubCell"/>
</dbReference>
<dbReference type="InterPro" id="IPR050476">
    <property type="entry name" value="Insect_CytP450_Detox"/>
</dbReference>
<evidence type="ECO:0000256" key="10">
    <source>
        <dbReference type="ARBA" id="ARBA00023004"/>
    </source>
</evidence>
<feature type="binding site" description="axial binding residue" evidence="13">
    <location>
        <position position="428"/>
    </location>
    <ligand>
        <name>heme</name>
        <dbReference type="ChEBI" id="CHEBI:30413"/>
    </ligand>
    <ligandPart>
        <name>Fe</name>
        <dbReference type="ChEBI" id="CHEBI:18248"/>
    </ligandPart>
</feature>
<evidence type="ECO:0000313" key="17">
    <source>
        <dbReference type="Proteomes" id="UP000606786"/>
    </source>
</evidence>
<dbReference type="EMBL" id="CAJHJT010000012">
    <property type="protein sequence ID" value="CAD6999493.1"/>
    <property type="molecule type" value="Genomic_DNA"/>
</dbReference>
<reference evidence="15" key="3">
    <citation type="submission" date="2020-11" db="EMBL/GenBank/DDBJ databases">
        <authorList>
            <person name="Whitehead M."/>
        </authorList>
    </citation>
    <scope>NUCLEOTIDE SEQUENCE</scope>
    <source>
        <strain evidence="15">EGII</strain>
    </source>
</reference>
<dbReference type="PANTHER" id="PTHR24292:SF93">
    <property type="entry name" value="CYTOCHROME P450 310A1-RELATED"/>
    <property type="match status" value="1"/>
</dbReference>
<evidence type="ECO:0000313" key="15">
    <source>
        <dbReference type="EMBL" id="CAD6999493.1"/>
    </source>
</evidence>
<dbReference type="PANTHER" id="PTHR24292">
    <property type="entry name" value="CYTOCHROME P450"/>
    <property type="match status" value="1"/>
</dbReference>
<sequence length="488" mass="57085">MWLLIPILFYSVIFLYIRHIYTYWKRKGFPTERTGLGWQFLKQVYRREFQYVSAINEAYSAGGERALYGVYFFFRPTLLVRDVALARLILESPLHFDDKRWHYMQGYRKINLLERLAPIFNVQRVEGMFRNVEKVVDNMVKQVNTLIVGNEALDMQIVLRTYVINVFANLLYGLDTNLFEPNDSVFKRYIQSTLRNRGINSYTLNHLPKKSSLTYRLRDIIRDSTGRREDGGIIRKDIMQLLVKFRNGNNLTNNSKLNWHVENVFEREKLLSIKKLSKVAERFLNIGFESTASTATLTLYEILQSPSIHKKVLEEIHIRSAATKSEDNRLTYAKIDSLEYLDACIKETVRKYPSVPYVERVCQKNFQIPNSRATINEGRTIMVPVMAIQRDERNFKDPDYYRPERFYKATSGEELNNFLGYGLGAGTCVARNFATVVMKLALVKLLDNFDMEYLCNQDVQIVHNPTPVIKSKDGFKVRLKKYKAKTIL</sequence>
<gene>
    <name evidence="16" type="primary">CP310</name>
    <name evidence="15" type="ORF">CCAP1982_LOCUS8017</name>
</gene>